<sequence length="1866" mass="208045">MQSSLPQAKGRHWFLFFLISLILLPACRREQHAEAMPESAGAYVYGYTSGIISREDPIRVRFASQVTDMEQVGQEADGGIISFSPGISGTAIWEDEQTLRFEPSELLKSGTVYVATVNLSELFDNLPSDVRNLEFEFHTRNQYFAVSTAGLYPPNVQTLSEQALQGTLVTSDRADDEDVEQLLTAKQDGRNLTVDWSHVGNEHNFTVMGIRRGEAPGEVDLSWNGRPLDLNIKGSETVEVPALGDFKMTQAQLVRGDEKYLRLHFSDPLQPNQNLDGLISISDYTGNLRYIIEGNDIRVYPSERLVGSRRITVSPGLRNINDKRMPKASVYEITFEDIKPEVRLAGRGVILPESEGLIFPFEAIGLSAVEVEVFKIYSNNILQFLQTNDLNGEYDLQRVGRVILQKRVDLMNLNTQANPASWTRYALDLNELFEKDNEAIYQIRIGFRPAYSNYFCNNQSREEAEEDLLAAESPFDEDGNIQSIMESWYGIEGYYEDYRWDQRDDPCYPAYYNSDRFVQRNVLASNLGIVAKGGNDGSYLLAVSDLRNANPVSGVQLEFFDYQKQSLKTAQTNSEGIATVKLDRSPFVVVASRGPEKGYLKLEDGKSLSLSRFDVSGTVTQKGLKGYLYGDRGVWRPGDSVYLNFILEDRQAKLPPNYPIQFELYDPRGQLHTKRSTAENIDLLYPLHFATSTGAPTGNWLAKVKAGGATFQKTLKIETVKPNRLKIDLNLAQMDLIRQADEPLETRLQVNWLHGAPASGLEAKVEVQLSSKRTTFDKFGDYVFDDPARRIEQDARTLYDGKLNDSGQAGFTAKLVNTKLLPGFLNASFKTRVFEKGGDFSTDNVTIPYSPFPVYAGIAIPKNKYGEKRLDLGQDESLDLVAVDENGRPLANRSLKVGLYRVNWRWWWDEGYDNVSRFNNSNHYDAQETANLQTNNSGEVEWDLKIDDWGRYLVRVCDTESGHCSGDFFYAGYPWNGDDDQGRQAAAMLNFSSDKQTYNVGEEVKLTIPSGGSGRALITIENGSQVLESFWRESKAGENTFSFQTTKAMTPNVYAHVALIQPHAQQDNDLPIRMYGVIPISVEDPGTHLQPEIDMPEVLQPEQEVTIEVSEADGKAMAYTVALVDEGLLSLTRFKTPDPWDAFYSREALGVRTWDLYDAVVGAHGGELERILSIGGDGEIALNPDDQNANRFKPVVMHLGPFQLRKGRTAKHTIKIPNYVGAVRAMVVASADGAYGSADKSVPVRKPLMVLATLPRVLGPGESLELPVNVFAMEDKVRNVRVSIEESSGLAQLGSASQSVSFSRVGDQLVRFPIKMADRTGIAKFTIRAEGNGESTSQEIEIDVRNPNPYITNVVRQNIQAGSSWSPVVELPGMEGTNEVQLEVSAMPPINLGERLKYLLQYPYGCLEQTVSSGFPQLYVDKLIPLDDEQKEKIPENIEATVDRLKLFQTDQGGFAYWPGDDSPNHWATSYAGHFLLEAKALGYTVPNIQLEKWAAFQKKVARNWDPSLKDYGYMSKRAYEMTQSYRLYTLALAGKAELGAMNRLRESRQLEPAAKWNLAAAYAQAGKPDVAKQLIQGLSTNVEDYTELSYTYGSGLRDRAMILEALTVMKEEAAAAEMLQALSEGLNNQRWHSTQTTAYCLLAIGKFAASAGLDDELNFAYQLPGGTATNAASDKPMMLIDIPAGSSAGKAIKVDNKGNGLLFARLILTGQPLAGFETPAENSLGIKVAYKDLQNRTIDPSVLPQGTDFIAEVSIKHPGVRTIPYREMALNQIFPSGWEVLNTRMDNVQNFTASSSAEYQDFRDDRVYTFFDIFPTKTHTYRVQLNAAYQGRFYLPAVSCQAMYDETINARTAGGWVEVIRPGEQ</sequence>
<organism evidence="5 6">
    <name type="scientific">Flavilitoribacter nigricans (strain ATCC 23147 / DSM 23189 / NBRC 102662 / NCIMB 1420 / SS-2)</name>
    <name type="common">Lewinella nigricans</name>
    <dbReference type="NCBI Taxonomy" id="1122177"/>
    <lineage>
        <taxon>Bacteria</taxon>
        <taxon>Pseudomonadati</taxon>
        <taxon>Bacteroidota</taxon>
        <taxon>Saprospiria</taxon>
        <taxon>Saprospirales</taxon>
        <taxon>Lewinellaceae</taxon>
        <taxon>Flavilitoribacter</taxon>
    </lineage>
</organism>
<dbReference type="SUPFAM" id="SSF48239">
    <property type="entry name" value="Terpenoid cyclases/Protein prenyltransferases"/>
    <property type="match status" value="1"/>
</dbReference>
<dbReference type="InterPro" id="IPR011626">
    <property type="entry name" value="Alpha-macroglobulin_TED"/>
</dbReference>
<dbReference type="Gene3D" id="1.50.10.20">
    <property type="match status" value="1"/>
</dbReference>
<dbReference type="InterPro" id="IPR001599">
    <property type="entry name" value="Macroglobln_a2"/>
</dbReference>
<dbReference type="InterPro" id="IPR011625">
    <property type="entry name" value="A2M_N_BRD"/>
</dbReference>
<dbReference type="InterPro" id="IPR041203">
    <property type="entry name" value="Bact_A2M_MG5"/>
</dbReference>
<evidence type="ECO:0000256" key="2">
    <source>
        <dbReference type="ARBA" id="ARBA00022729"/>
    </source>
</evidence>
<dbReference type="Pfam" id="PF00207">
    <property type="entry name" value="A2M"/>
    <property type="match status" value="1"/>
</dbReference>
<accession>A0A2D0NCU1</accession>
<dbReference type="GO" id="GO:0004866">
    <property type="term" value="F:endopeptidase inhibitor activity"/>
    <property type="evidence" value="ECO:0007669"/>
    <property type="project" value="InterPro"/>
</dbReference>
<dbReference type="InterPro" id="IPR021868">
    <property type="entry name" value="Alpha_2_Macroglob_MG3"/>
</dbReference>
<dbReference type="Pfam" id="PF07678">
    <property type="entry name" value="TED_complement"/>
    <property type="match status" value="1"/>
</dbReference>
<keyword evidence="6" id="KW-1185">Reference proteome</keyword>
<dbReference type="SMART" id="SM01359">
    <property type="entry name" value="A2M_N_2"/>
    <property type="match status" value="1"/>
</dbReference>
<dbReference type="InterPro" id="IPR041246">
    <property type="entry name" value="Bact_MG10"/>
</dbReference>
<comment type="caution">
    <text evidence="5">The sequence shown here is derived from an EMBL/GenBank/DDBJ whole genome shotgun (WGS) entry which is preliminary data.</text>
</comment>
<proteinExistence type="inferred from homology"/>
<evidence type="ECO:0000313" key="5">
    <source>
        <dbReference type="EMBL" id="PHN06218.1"/>
    </source>
</evidence>
<protein>
    <recommendedName>
        <fullName evidence="7">Alpha-2-macroglobulin</fullName>
    </recommendedName>
</protein>
<dbReference type="InterPro" id="IPR008930">
    <property type="entry name" value="Terpenoid_cyclase/PrenylTrfase"/>
</dbReference>
<keyword evidence="2" id="KW-0732">Signal</keyword>
<dbReference type="PANTHER" id="PTHR40094:SF1">
    <property type="entry name" value="UBIQUITIN DOMAIN-CONTAINING PROTEIN"/>
    <property type="match status" value="1"/>
</dbReference>
<dbReference type="Gene3D" id="2.60.40.1930">
    <property type="match status" value="1"/>
</dbReference>
<dbReference type="Pfam" id="PF01835">
    <property type="entry name" value="MG2"/>
    <property type="match status" value="1"/>
</dbReference>
<dbReference type="Pfam" id="PF07703">
    <property type="entry name" value="A2M_BRD"/>
    <property type="match status" value="1"/>
</dbReference>
<dbReference type="Pfam" id="PF17972">
    <property type="entry name" value="bMG5"/>
    <property type="match status" value="1"/>
</dbReference>
<dbReference type="InterPro" id="IPR047565">
    <property type="entry name" value="Alpha-macroglob_thiol-ester_cl"/>
</dbReference>
<dbReference type="PANTHER" id="PTHR40094">
    <property type="entry name" value="ALPHA-2-MACROGLOBULIN HOMOLOG"/>
    <property type="match status" value="1"/>
</dbReference>
<feature type="domain" description="Alpha-2-macroglobulin" evidence="4">
    <location>
        <begin position="1195"/>
        <end position="1284"/>
    </location>
</feature>
<dbReference type="InterPro" id="IPR041462">
    <property type="entry name" value="Bact_A2M_MG6"/>
</dbReference>
<dbReference type="EMBL" id="PDUD01000018">
    <property type="protein sequence ID" value="PHN06218.1"/>
    <property type="molecule type" value="Genomic_DNA"/>
</dbReference>
<dbReference type="GO" id="GO:0005615">
    <property type="term" value="C:extracellular space"/>
    <property type="evidence" value="ECO:0007669"/>
    <property type="project" value="InterPro"/>
</dbReference>
<dbReference type="Pfam" id="PF17973">
    <property type="entry name" value="bMG10"/>
    <property type="match status" value="1"/>
</dbReference>
<dbReference type="Proteomes" id="UP000223913">
    <property type="component" value="Unassembled WGS sequence"/>
</dbReference>
<dbReference type="InterPro" id="IPR051802">
    <property type="entry name" value="YfhM-like"/>
</dbReference>
<name>A0A2D0NCU1_FLAN2</name>
<dbReference type="InterPro" id="IPR002890">
    <property type="entry name" value="MG2"/>
</dbReference>
<gene>
    <name evidence="5" type="ORF">CRP01_11590</name>
</gene>
<dbReference type="SMART" id="SM01360">
    <property type="entry name" value="A2M"/>
    <property type="match status" value="1"/>
</dbReference>
<comment type="similarity">
    <text evidence="1">Belongs to the protease inhibitor I39 (alpha-2-macroglobulin) family. Bacterial alpha-2-macroglobulin subfamily.</text>
</comment>
<dbReference type="CDD" id="cd02891">
    <property type="entry name" value="A2M_like"/>
    <property type="match status" value="1"/>
</dbReference>
<dbReference type="OrthoDB" id="9767116at2"/>
<evidence type="ECO:0000259" key="3">
    <source>
        <dbReference type="SMART" id="SM01359"/>
    </source>
</evidence>
<dbReference type="Pfam" id="PF11974">
    <property type="entry name" value="bMG3"/>
    <property type="match status" value="1"/>
</dbReference>
<reference evidence="5 6" key="1">
    <citation type="submission" date="2017-10" db="EMBL/GenBank/DDBJ databases">
        <title>The draft genome sequence of Lewinella nigricans NBRC 102662.</title>
        <authorList>
            <person name="Wang K."/>
        </authorList>
    </citation>
    <scope>NUCLEOTIDE SEQUENCE [LARGE SCALE GENOMIC DNA]</scope>
    <source>
        <strain evidence="5 6">NBRC 102662</strain>
    </source>
</reference>
<feature type="domain" description="Alpha-2-macroglobulin bait region" evidence="3">
    <location>
        <begin position="989"/>
        <end position="1131"/>
    </location>
</feature>
<evidence type="ECO:0000313" key="6">
    <source>
        <dbReference type="Proteomes" id="UP000223913"/>
    </source>
</evidence>
<evidence type="ECO:0008006" key="7">
    <source>
        <dbReference type="Google" id="ProtNLM"/>
    </source>
</evidence>
<dbReference type="Pfam" id="PF17962">
    <property type="entry name" value="bMG6"/>
    <property type="match status" value="1"/>
</dbReference>
<dbReference type="RefSeq" id="WP_099150202.1">
    <property type="nucleotide sequence ID" value="NZ_PDUD01000018.1"/>
</dbReference>
<evidence type="ECO:0000259" key="4">
    <source>
        <dbReference type="SMART" id="SM01360"/>
    </source>
</evidence>
<dbReference type="Gene3D" id="2.60.40.3710">
    <property type="match status" value="1"/>
</dbReference>
<dbReference type="SMART" id="SM01419">
    <property type="entry name" value="Thiol-ester_cl"/>
    <property type="match status" value="1"/>
</dbReference>
<evidence type="ECO:0000256" key="1">
    <source>
        <dbReference type="ARBA" id="ARBA00010556"/>
    </source>
</evidence>